<name>W9SD37_9ROSA</name>
<dbReference type="Proteomes" id="UP000030645">
    <property type="component" value="Unassembled WGS sequence"/>
</dbReference>
<keyword evidence="2" id="KW-1185">Reference proteome</keyword>
<dbReference type="EMBL" id="KE345984">
    <property type="protein sequence ID" value="EXC22901.1"/>
    <property type="molecule type" value="Genomic_DNA"/>
</dbReference>
<proteinExistence type="predicted"/>
<evidence type="ECO:0000313" key="2">
    <source>
        <dbReference type="Proteomes" id="UP000030645"/>
    </source>
</evidence>
<organism evidence="1 2">
    <name type="scientific">Morus notabilis</name>
    <dbReference type="NCBI Taxonomy" id="981085"/>
    <lineage>
        <taxon>Eukaryota</taxon>
        <taxon>Viridiplantae</taxon>
        <taxon>Streptophyta</taxon>
        <taxon>Embryophyta</taxon>
        <taxon>Tracheophyta</taxon>
        <taxon>Spermatophyta</taxon>
        <taxon>Magnoliopsida</taxon>
        <taxon>eudicotyledons</taxon>
        <taxon>Gunneridae</taxon>
        <taxon>Pentapetalae</taxon>
        <taxon>rosids</taxon>
        <taxon>fabids</taxon>
        <taxon>Rosales</taxon>
        <taxon>Moraceae</taxon>
        <taxon>Moreae</taxon>
        <taxon>Morus</taxon>
    </lineage>
</organism>
<accession>W9SD37</accession>
<reference evidence="2" key="1">
    <citation type="submission" date="2013-01" db="EMBL/GenBank/DDBJ databases">
        <title>Draft Genome Sequence of a Mulberry Tree, Morus notabilis C.K. Schneid.</title>
        <authorList>
            <person name="He N."/>
            <person name="Zhao S."/>
        </authorList>
    </citation>
    <scope>NUCLEOTIDE SEQUENCE</scope>
</reference>
<gene>
    <name evidence="1" type="ORF">L484_007510</name>
</gene>
<evidence type="ECO:0000313" key="1">
    <source>
        <dbReference type="EMBL" id="EXC22901.1"/>
    </source>
</evidence>
<sequence length="63" mass="7490">MKWFYILVPTSGLSSHLPLMQMSWPLPSSWVWHGPTQEEMTRELGTLKITVFKMRGREIRLSW</sequence>
<dbReference type="AlphaFoldDB" id="W9SD37"/>
<protein>
    <submittedName>
        <fullName evidence="1">Uncharacterized protein</fullName>
    </submittedName>
</protein>